<dbReference type="InterPro" id="IPR037171">
    <property type="entry name" value="NagB/RpiA_transferase-like"/>
</dbReference>
<comment type="pathway">
    <text evidence="2">Carbohydrate degradation.</text>
</comment>
<keyword evidence="4" id="KW-0413">Isomerase</keyword>
<name>A0A381N8N1_9ZZZZ</name>
<dbReference type="CDD" id="cd01398">
    <property type="entry name" value="RPI_A"/>
    <property type="match status" value="1"/>
</dbReference>
<dbReference type="HAMAP" id="MF_00170">
    <property type="entry name" value="Rib_5P_isom_A"/>
    <property type="match status" value="1"/>
</dbReference>
<dbReference type="Pfam" id="PF06026">
    <property type="entry name" value="Rib_5-P_isom_A"/>
    <property type="match status" value="1"/>
</dbReference>
<dbReference type="GO" id="GO:0009052">
    <property type="term" value="P:pentose-phosphate shunt, non-oxidative branch"/>
    <property type="evidence" value="ECO:0007669"/>
    <property type="project" value="InterPro"/>
</dbReference>
<dbReference type="AlphaFoldDB" id="A0A381N8N1"/>
<dbReference type="InterPro" id="IPR004788">
    <property type="entry name" value="Ribose5P_isomerase_type_A"/>
</dbReference>
<sequence>MEASIAEQLKRQAAASALEHVRNGMILGLGTGSTVTHFLDLLGDRLLTGELKDVIGIPTSNRTTGQARQAGIDLIELGDSSRIDLTVDGADEISPDLDLIKGMGGALLREKMVAQSSDRVLIIADESKSVDRLGTLSPLPIEVVDWGVQGHVQFIMNWGGKASVRMMSNGENFKSDNGNLMLDCRFSDGIKEPAQLEAELQARAGVVESGLFLKVADLAILGTHSGPREVDRKS</sequence>
<dbReference type="NCBIfam" id="NF001924">
    <property type="entry name" value="PRK00702.1"/>
    <property type="match status" value="1"/>
</dbReference>
<dbReference type="PANTHER" id="PTHR43748:SF3">
    <property type="entry name" value="RIBOSE-5-PHOSPHATE ISOMERASE 3, CHLOROPLASTIC-RELATED"/>
    <property type="match status" value="1"/>
</dbReference>
<dbReference type="InterPro" id="IPR050262">
    <property type="entry name" value="Ribose-5P_isomerase"/>
</dbReference>
<reference evidence="5" key="1">
    <citation type="submission" date="2018-05" db="EMBL/GenBank/DDBJ databases">
        <authorList>
            <person name="Lanie J.A."/>
            <person name="Ng W.-L."/>
            <person name="Kazmierczak K.M."/>
            <person name="Andrzejewski T.M."/>
            <person name="Davidsen T.M."/>
            <person name="Wayne K.J."/>
            <person name="Tettelin H."/>
            <person name="Glass J.I."/>
            <person name="Rusch D."/>
            <person name="Podicherti R."/>
            <person name="Tsui H.-C.T."/>
            <person name="Winkler M.E."/>
        </authorList>
    </citation>
    <scope>NUCLEOTIDE SEQUENCE</scope>
</reference>
<dbReference type="SUPFAM" id="SSF75445">
    <property type="entry name" value="D-ribose-5-phosphate isomerase (RpiA), lid domain"/>
    <property type="match status" value="1"/>
</dbReference>
<evidence type="ECO:0000256" key="4">
    <source>
        <dbReference type="ARBA" id="ARBA00023235"/>
    </source>
</evidence>
<evidence type="ECO:0000256" key="2">
    <source>
        <dbReference type="ARBA" id="ARBA00004921"/>
    </source>
</evidence>
<evidence type="ECO:0000256" key="1">
    <source>
        <dbReference type="ARBA" id="ARBA00001713"/>
    </source>
</evidence>
<dbReference type="FunFam" id="3.40.50.1360:FF:000001">
    <property type="entry name" value="Ribose-5-phosphate isomerase A"/>
    <property type="match status" value="1"/>
</dbReference>
<organism evidence="5">
    <name type="scientific">marine metagenome</name>
    <dbReference type="NCBI Taxonomy" id="408172"/>
    <lineage>
        <taxon>unclassified sequences</taxon>
        <taxon>metagenomes</taxon>
        <taxon>ecological metagenomes</taxon>
    </lineage>
</organism>
<dbReference type="Gene3D" id="3.40.50.1360">
    <property type="match status" value="1"/>
</dbReference>
<accession>A0A381N8N1</accession>
<dbReference type="InterPro" id="IPR020672">
    <property type="entry name" value="Ribose5P_isomerase_typA_subgr"/>
</dbReference>
<dbReference type="SMART" id="SM01134">
    <property type="entry name" value="DeoRC"/>
    <property type="match status" value="1"/>
</dbReference>
<dbReference type="EMBL" id="UINC01000194">
    <property type="protein sequence ID" value="SUZ50875.1"/>
    <property type="molecule type" value="Genomic_DNA"/>
</dbReference>
<proteinExistence type="inferred from homology"/>
<evidence type="ECO:0000256" key="3">
    <source>
        <dbReference type="ARBA" id="ARBA00011959"/>
    </source>
</evidence>
<dbReference type="GO" id="GO:0004751">
    <property type="term" value="F:ribose-5-phosphate isomerase activity"/>
    <property type="evidence" value="ECO:0007669"/>
    <property type="project" value="UniProtKB-EC"/>
</dbReference>
<protein>
    <recommendedName>
        <fullName evidence="3">ribose-5-phosphate isomerase</fullName>
        <ecNumber evidence="3">5.3.1.6</ecNumber>
    </recommendedName>
</protein>
<dbReference type="SUPFAM" id="SSF100950">
    <property type="entry name" value="NagB/RpiA/CoA transferase-like"/>
    <property type="match status" value="1"/>
</dbReference>
<evidence type="ECO:0000313" key="5">
    <source>
        <dbReference type="EMBL" id="SUZ50875.1"/>
    </source>
</evidence>
<dbReference type="PANTHER" id="PTHR43748">
    <property type="entry name" value="RIBOSE-5-PHOSPHATE ISOMERASE 3, CHLOROPLASTIC-RELATED"/>
    <property type="match status" value="1"/>
</dbReference>
<dbReference type="Gene3D" id="3.30.70.260">
    <property type="match status" value="1"/>
</dbReference>
<gene>
    <name evidence="5" type="ORF">METZ01_LOCUS3729</name>
</gene>
<dbReference type="EC" id="5.3.1.6" evidence="3"/>
<dbReference type="NCBIfam" id="TIGR00021">
    <property type="entry name" value="rpiA"/>
    <property type="match status" value="1"/>
</dbReference>
<comment type="catalytic activity">
    <reaction evidence="1">
        <text>aldehydo-D-ribose 5-phosphate = D-ribulose 5-phosphate</text>
        <dbReference type="Rhea" id="RHEA:14657"/>
        <dbReference type="ChEBI" id="CHEBI:58121"/>
        <dbReference type="ChEBI" id="CHEBI:58273"/>
        <dbReference type="EC" id="5.3.1.6"/>
    </reaction>
</comment>